<feature type="domain" description="Beta-ketoacyl synthase-like N-terminal" evidence="1">
    <location>
        <begin position="23"/>
        <end position="246"/>
    </location>
</feature>
<protein>
    <submittedName>
        <fullName evidence="2">Beta-ketoacyl synthase chain length factor</fullName>
    </submittedName>
</protein>
<dbReference type="InterPro" id="IPR014030">
    <property type="entry name" value="Ketoacyl_synth_N"/>
</dbReference>
<evidence type="ECO:0000313" key="3">
    <source>
        <dbReference type="Proteomes" id="UP001525968"/>
    </source>
</evidence>
<dbReference type="Pfam" id="PF13723">
    <property type="entry name" value="Ketoacyl-synt_2"/>
    <property type="match status" value="1"/>
</dbReference>
<reference evidence="2 3" key="1">
    <citation type="submission" date="2022-09" db="EMBL/GenBank/DDBJ databases">
        <title>Draft genome of isolate Be4.</title>
        <authorList>
            <person name="Sanchez-Castro I."/>
            <person name="Martinez-Rodriguez P."/>
            <person name="Descostes M."/>
            <person name="Merroun M."/>
        </authorList>
    </citation>
    <scope>NUCLEOTIDE SEQUENCE [LARGE SCALE GENOMIC DNA]</scope>
    <source>
        <strain evidence="2 3">Be4</strain>
    </source>
</reference>
<proteinExistence type="predicted"/>
<sequence>MPQSFVIHSWAAVASGLSSSDQWLAWARAPFLPVGLVNDVALVDFPAMSRRRLALLGKMAVSVADQVLAGLPDSALDLPVVWASRYGDAQRSLELLREQASAAPLSPTSFALSVHNAIGAQHSIARRMRGNALCVAAAGATVEAGLLECMGLLAEGAQRALLVCYDGPLPADYAHFHDEPACAYAWAWLLGAVPAEGASRVMRLEHLPAGPAANDASARRLPHGLEVLQWALAPGQGGENGRWRWSHANA</sequence>
<evidence type="ECO:0000259" key="1">
    <source>
        <dbReference type="Pfam" id="PF13723"/>
    </source>
</evidence>
<comment type="caution">
    <text evidence="2">The sequence shown here is derived from an EMBL/GenBank/DDBJ whole genome shotgun (WGS) entry which is preliminary data.</text>
</comment>
<keyword evidence="3" id="KW-1185">Reference proteome</keyword>
<dbReference type="EMBL" id="JAODYH010000014">
    <property type="protein sequence ID" value="MCT9812956.1"/>
    <property type="molecule type" value="Genomic_DNA"/>
</dbReference>
<evidence type="ECO:0000313" key="2">
    <source>
        <dbReference type="EMBL" id="MCT9812956.1"/>
    </source>
</evidence>
<accession>A0ABT2PSU5</accession>
<gene>
    <name evidence="2" type="ORF">N0K08_20190</name>
</gene>
<name>A0ABT2PSU5_9BURK</name>
<dbReference type="Proteomes" id="UP001525968">
    <property type="component" value="Unassembled WGS sequence"/>
</dbReference>
<organism evidence="2 3">
    <name type="scientific">Acidovorax bellezanensis</name>
    <dbReference type="NCBI Taxonomy" id="2976702"/>
    <lineage>
        <taxon>Bacteria</taxon>
        <taxon>Pseudomonadati</taxon>
        <taxon>Pseudomonadota</taxon>
        <taxon>Betaproteobacteria</taxon>
        <taxon>Burkholderiales</taxon>
        <taxon>Comamonadaceae</taxon>
        <taxon>Acidovorax</taxon>
    </lineage>
</organism>